<dbReference type="GO" id="GO:0005634">
    <property type="term" value="C:nucleus"/>
    <property type="evidence" value="ECO:0007669"/>
    <property type="project" value="TreeGrafter"/>
</dbReference>
<dbReference type="SUPFAM" id="SSF47874">
    <property type="entry name" value="Annexin"/>
    <property type="match status" value="1"/>
</dbReference>
<accession>A0A2I9LNR8</accession>
<comment type="domain">
    <text evidence="6">A pair of annexin repeats may form one binding site for calcium and phospholipid.</text>
</comment>
<dbReference type="GO" id="GO:0005544">
    <property type="term" value="F:calcium-dependent phospholipid binding"/>
    <property type="evidence" value="ECO:0007669"/>
    <property type="project" value="UniProtKB-KW"/>
</dbReference>
<dbReference type="GO" id="GO:0001786">
    <property type="term" value="F:phosphatidylserine binding"/>
    <property type="evidence" value="ECO:0007669"/>
    <property type="project" value="TreeGrafter"/>
</dbReference>
<dbReference type="PROSITE" id="PS51897">
    <property type="entry name" value="ANNEXIN_2"/>
    <property type="match status" value="4"/>
</dbReference>
<keyword evidence="5 6" id="KW-0111">Calcium/phospholipid-binding</keyword>
<dbReference type="GO" id="GO:0005886">
    <property type="term" value="C:plasma membrane"/>
    <property type="evidence" value="ECO:0007669"/>
    <property type="project" value="TreeGrafter"/>
</dbReference>
<dbReference type="PRINTS" id="PR00196">
    <property type="entry name" value="ANNEXIN"/>
</dbReference>
<dbReference type="GO" id="GO:0005509">
    <property type="term" value="F:calcium ion binding"/>
    <property type="evidence" value="ECO:0007669"/>
    <property type="project" value="InterPro"/>
</dbReference>
<dbReference type="SMART" id="SM00335">
    <property type="entry name" value="ANX"/>
    <property type="match status" value="4"/>
</dbReference>
<keyword evidence="4 6" id="KW-0041">Annexin</keyword>
<keyword evidence="3 6" id="KW-0106">Calcium</keyword>
<dbReference type="FunFam" id="1.10.220.10:FF:000001">
    <property type="entry name" value="Annexin"/>
    <property type="match status" value="1"/>
</dbReference>
<sequence length="315" mass="35609">MPEGTVKYYHPFNPEDDAQQLRSAMKGLGTDEAAIIDILAHRTNQQRQEITVAYKTQFGRDLVEDLNSELSGRFEDVINALMMPVVEYIAKELRHALSGAGTDEDVLIEILCSSENKEILAIKEAYQTLFDRSLEDDLVSDTSGDFRRLLVSMTTGARNDGYADPDGAKQDAQDLYNAGEGQWGTDESVFNMILATRSWDHLAMVFYEYQQLTGHTMSDAVEREFSGDVKQGWLTVVHCVEYRPSFFAERINKAMKGAGTCDRDLIRLIVTRCEKDLVQIKQEYYDQFGKTLEEAIEDDTSGDYKRMLLALVSGM</sequence>
<evidence type="ECO:0000256" key="4">
    <source>
        <dbReference type="ARBA" id="ARBA00023216"/>
    </source>
</evidence>
<evidence type="ECO:0000256" key="6">
    <source>
        <dbReference type="RuleBase" id="RU003540"/>
    </source>
</evidence>
<dbReference type="InterPro" id="IPR018252">
    <property type="entry name" value="Annexin_repeat_CS"/>
</dbReference>
<evidence type="ECO:0000256" key="2">
    <source>
        <dbReference type="ARBA" id="ARBA00022737"/>
    </source>
</evidence>
<dbReference type="PANTHER" id="PTHR10502:SF102">
    <property type="entry name" value="ANNEXIN B11"/>
    <property type="match status" value="1"/>
</dbReference>
<dbReference type="FunFam" id="1.10.220.10:FF:000004">
    <property type="entry name" value="Annexin"/>
    <property type="match status" value="1"/>
</dbReference>
<evidence type="ECO:0000256" key="5">
    <source>
        <dbReference type="ARBA" id="ARBA00023302"/>
    </source>
</evidence>
<dbReference type="EMBL" id="GFWZ01000041">
    <property type="protein sequence ID" value="MBW20031.1"/>
    <property type="molecule type" value="Transcribed_RNA"/>
</dbReference>
<protein>
    <recommendedName>
        <fullName evidence="6">Annexin</fullName>
    </recommendedName>
</protein>
<dbReference type="Gene3D" id="1.10.220.10">
    <property type="entry name" value="Annexin"/>
    <property type="match status" value="4"/>
</dbReference>
<comment type="similarity">
    <text evidence="1 6">Belongs to the annexin family.</text>
</comment>
<dbReference type="InterPro" id="IPR001464">
    <property type="entry name" value="Annexin"/>
</dbReference>
<dbReference type="AlphaFoldDB" id="A0A2I9LNR8"/>
<dbReference type="FunFam" id="1.10.220.10:FF:000002">
    <property type="entry name" value="Annexin"/>
    <property type="match status" value="1"/>
</dbReference>
<dbReference type="PANTHER" id="PTHR10502">
    <property type="entry name" value="ANNEXIN"/>
    <property type="match status" value="1"/>
</dbReference>
<proteinExistence type="inferred from homology"/>
<dbReference type="PROSITE" id="PS00223">
    <property type="entry name" value="ANNEXIN_1"/>
    <property type="match status" value="2"/>
</dbReference>
<dbReference type="FunFam" id="1.10.220.10:FF:000003">
    <property type="entry name" value="Annexin"/>
    <property type="match status" value="1"/>
</dbReference>
<dbReference type="GO" id="GO:0012506">
    <property type="term" value="C:vesicle membrane"/>
    <property type="evidence" value="ECO:0007669"/>
    <property type="project" value="TreeGrafter"/>
</dbReference>
<name>A0A2I9LNR8_9SCOR</name>
<evidence type="ECO:0000256" key="1">
    <source>
        <dbReference type="ARBA" id="ARBA00007831"/>
    </source>
</evidence>
<dbReference type="InterPro" id="IPR018502">
    <property type="entry name" value="Annexin_repeat"/>
</dbReference>
<evidence type="ECO:0000313" key="7">
    <source>
        <dbReference type="EMBL" id="MBW20031.1"/>
    </source>
</evidence>
<dbReference type="GO" id="GO:0005737">
    <property type="term" value="C:cytoplasm"/>
    <property type="evidence" value="ECO:0007669"/>
    <property type="project" value="TreeGrafter"/>
</dbReference>
<evidence type="ECO:0000256" key="3">
    <source>
        <dbReference type="ARBA" id="ARBA00022837"/>
    </source>
</evidence>
<organism evidence="7">
    <name type="scientific">Centruroides hentzi</name>
    <dbReference type="NCBI Taxonomy" id="88313"/>
    <lineage>
        <taxon>Eukaryota</taxon>
        <taxon>Metazoa</taxon>
        <taxon>Ecdysozoa</taxon>
        <taxon>Arthropoda</taxon>
        <taxon>Chelicerata</taxon>
        <taxon>Arachnida</taxon>
        <taxon>Scorpiones</taxon>
        <taxon>Buthida</taxon>
        <taxon>Buthoidea</taxon>
        <taxon>Buthidae</taxon>
        <taxon>Centruroides</taxon>
    </lineage>
</organism>
<keyword evidence="2 6" id="KW-0677">Repeat</keyword>
<reference evidence="7" key="1">
    <citation type="journal article" date="2017" name="Toxicon">
        <title>Venom-gland transcriptomics and venom proteomics of the Hentz striped scorpion (Centruroides hentzi; Buthidae) reveal high toxin diversity in a harmless member of a lethal family.</title>
        <authorList>
            <person name="Ward M.J."/>
            <person name="Ellsworth S.A."/>
            <person name="Rokyta D.R."/>
        </authorList>
    </citation>
    <scope>NUCLEOTIDE SEQUENCE</scope>
    <source>
        <tissue evidence="7">Venom gland</tissue>
    </source>
</reference>
<dbReference type="InterPro" id="IPR037104">
    <property type="entry name" value="Annexin_sf"/>
</dbReference>
<dbReference type="Pfam" id="PF00191">
    <property type="entry name" value="Annexin"/>
    <property type="match status" value="4"/>
</dbReference>